<evidence type="ECO:0000313" key="2">
    <source>
        <dbReference type="Proteomes" id="UP000249390"/>
    </source>
</evidence>
<dbReference type="AlphaFoldDB" id="A0A328DXN1"/>
<protein>
    <submittedName>
        <fullName evidence="1">Uncharacterized protein</fullName>
    </submittedName>
</protein>
<sequence>MDGRMLAITVPPPSSQSPLRLRTHLPSSIDVASLQSFAVPSLPPPSQAYRHVHIHFSRPCLTAATRISIPTVRAIMPLYYTCRRFHHLKFLVLSNYFKYCVELTKSN</sequence>
<dbReference type="EMBL" id="NQVE01000060">
    <property type="protein sequence ID" value="RAL50495.1"/>
    <property type="molecule type" value="Genomic_DNA"/>
</dbReference>
<dbReference type="Proteomes" id="UP000249390">
    <property type="component" value="Unassembled WGS sequence"/>
</dbReference>
<comment type="caution">
    <text evidence="1">The sequence shown here is derived from an EMBL/GenBank/DDBJ whole genome shotgun (WGS) entry which is preliminary data.</text>
</comment>
<reference evidence="1 2" key="1">
    <citation type="submission" date="2018-06" db="EMBL/GenBank/DDBJ databases">
        <title>The Genome of Cuscuta australis (Dodder) Provides Insight into the Evolution of Plant Parasitism.</title>
        <authorList>
            <person name="Liu H."/>
        </authorList>
    </citation>
    <scope>NUCLEOTIDE SEQUENCE [LARGE SCALE GENOMIC DNA]</scope>
    <source>
        <strain evidence="2">cv. Yunnan</strain>
        <tissue evidence="1">Vines</tissue>
    </source>
</reference>
<name>A0A328DXN1_9ASTE</name>
<accession>A0A328DXN1</accession>
<proteinExistence type="predicted"/>
<keyword evidence="2" id="KW-1185">Reference proteome</keyword>
<evidence type="ECO:0000313" key="1">
    <source>
        <dbReference type="EMBL" id="RAL50495.1"/>
    </source>
</evidence>
<gene>
    <name evidence="1" type="ORF">DM860_016962</name>
</gene>
<organism evidence="1 2">
    <name type="scientific">Cuscuta australis</name>
    <dbReference type="NCBI Taxonomy" id="267555"/>
    <lineage>
        <taxon>Eukaryota</taxon>
        <taxon>Viridiplantae</taxon>
        <taxon>Streptophyta</taxon>
        <taxon>Embryophyta</taxon>
        <taxon>Tracheophyta</taxon>
        <taxon>Spermatophyta</taxon>
        <taxon>Magnoliopsida</taxon>
        <taxon>eudicotyledons</taxon>
        <taxon>Gunneridae</taxon>
        <taxon>Pentapetalae</taxon>
        <taxon>asterids</taxon>
        <taxon>lamiids</taxon>
        <taxon>Solanales</taxon>
        <taxon>Convolvulaceae</taxon>
        <taxon>Cuscuteae</taxon>
        <taxon>Cuscuta</taxon>
        <taxon>Cuscuta subgen. Grammica</taxon>
        <taxon>Cuscuta sect. Cleistogrammica</taxon>
    </lineage>
</organism>